<evidence type="ECO:0000256" key="1">
    <source>
        <dbReference type="SAM" id="MobiDB-lite"/>
    </source>
</evidence>
<reference evidence="2" key="1">
    <citation type="submission" date="2021-01" db="EMBL/GenBank/DDBJ databases">
        <authorList>
            <person name="Corre E."/>
            <person name="Pelletier E."/>
            <person name="Niang G."/>
            <person name="Scheremetjew M."/>
            <person name="Finn R."/>
            <person name="Kale V."/>
            <person name="Holt S."/>
            <person name="Cochrane G."/>
            <person name="Meng A."/>
            <person name="Brown T."/>
            <person name="Cohen L."/>
        </authorList>
    </citation>
    <scope>NUCLEOTIDE SEQUENCE</scope>
    <source>
        <strain evidence="2">Isolate 1302-5</strain>
    </source>
</reference>
<accession>A0A7S4HU61</accession>
<dbReference type="AlphaFoldDB" id="A0A7S4HU61"/>
<gene>
    <name evidence="2" type="ORF">OAUR00152_LOCUS3868</name>
</gene>
<dbReference type="EMBL" id="HBKQ01005697">
    <property type="protein sequence ID" value="CAE2209174.1"/>
    <property type="molecule type" value="Transcribed_RNA"/>
</dbReference>
<feature type="compositionally biased region" description="Gly residues" evidence="1">
    <location>
        <begin position="81"/>
        <end position="99"/>
    </location>
</feature>
<sequence>MEKRITPEQGPYDCILTIRTLLARLLSDIKLSAITTAVLRSRIPIQTGNHNCLGFIVSAATTTGIASIPHILTERKVSTSMGGGGGSGAGGGAGGGGKGSRAESWSSFHERHHSTNLCGIPMCAGYEQDDTFISGMVGKLASFMSCSDDEGSSRSLGYPGQGSVSSSKKVRLSLSRRKSKKRGNMKISSFQR</sequence>
<protein>
    <submittedName>
        <fullName evidence="2">Uncharacterized protein</fullName>
    </submittedName>
</protein>
<feature type="region of interest" description="Disordered" evidence="1">
    <location>
        <begin position="77"/>
        <end position="103"/>
    </location>
</feature>
<proteinExistence type="predicted"/>
<name>A0A7S4HU61_9STRA</name>
<feature type="compositionally biased region" description="Basic residues" evidence="1">
    <location>
        <begin position="168"/>
        <end position="184"/>
    </location>
</feature>
<evidence type="ECO:0000313" key="2">
    <source>
        <dbReference type="EMBL" id="CAE2209174.1"/>
    </source>
</evidence>
<organism evidence="2">
    <name type="scientific">Odontella aurita</name>
    <dbReference type="NCBI Taxonomy" id="265563"/>
    <lineage>
        <taxon>Eukaryota</taxon>
        <taxon>Sar</taxon>
        <taxon>Stramenopiles</taxon>
        <taxon>Ochrophyta</taxon>
        <taxon>Bacillariophyta</taxon>
        <taxon>Mediophyceae</taxon>
        <taxon>Biddulphiophycidae</taxon>
        <taxon>Eupodiscales</taxon>
        <taxon>Odontellaceae</taxon>
        <taxon>Odontella</taxon>
    </lineage>
</organism>
<feature type="region of interest" description="Disordered" evidence="1">
    <location>
        <begin position="148"/>
        <end position="192"/>
    </location>
</feature>